<keyword evidence="3" id="KW-1185">Reference proteome</keyword>
<accession>A0A848H641</accession>
<proteinExistence type="predicted"/>
<dbReference type="RefSeq" id="WP_169419087.1">
    <property type="nucleotide sequence ID" value="NZ_JABBFX010000001.1"/>
</dbReference>
<evidence type="ECO:0000256" key="1">
    <source>
        <dbReference type="SAM" id="MobiDB-lite"/>
    </source>
</evidence>
<organism evidence="2 3">
    <name type="scientific">Ramlibacter agri</name>
    <dbReference type="NCBI Taxonomy" id="2728837"/>
    <lineage>
        <taxon>Bacteria</taxon>
        <taxon>Pseudomonadati</taxon>
        <taxon>Pseudomonadota</taxon>
        <taxon>Betaproteobacteria</taxon>
        <taxon>Burkholderiales</taxon>
        <taxon>Comamonadaceae</taxon>
        <taxon>Ramlibacter</taxon>
    </lineage>
</organism>
<feature type="region of interest" description="Disordered" evidence="1">
    <location>
        <begin position="45"/>
        <end position="67"/>
    </location>
</feature>
<dbReference type="EMBL" id="JABBFX010000001">
    <property type="protein sequence ID" value="NML44991.1"/>
    <property type="molecule type" value="Genomic_DNA"/>
</dbReference>
<dbReference type="AlphaFoldDB" id="A0A848H641"/>
<evidence type="ECO:0000313" key="3">
    <source>
        <dbReference type="Proteomes" id="UP000541185"/>
    </source>
</evidence>
<reference evidence="2 3" key="1">
    <citation type="submission" date="2020-04" db="EMBL/GenBank/DDBJ databases">
        <title>Ramlibacter sp. G-1-2-2 isolated from soil.</title>
        <authorList>
            <person name="Dahal R.H."/>
        </authorList>
    </citation>
    <scope>NUCLEOTIDE SEQUENCE [LARGE SCALE GENOMIC DNA]</scope>
    <source>
        <strain evidence="2 3">G-1-2-2</strain>
    </source>
</reference>
<dbReference type="Proteomes" id="UP000541185">
    <property type="component" value="Unassembled WGS sequence"/>
</dbReference>
<comment type="caution">
    <text evidence="2">The sequence shown here is derived from an EMBL/GenBank/DDBJ whole genome shotgun (WGS) entry which is preliminary data.</text>
</comment>
<name>A0A848H641_9BURK</name>
<sequence>MGRRVGSLAALAAVGWLVWCGVADAGPSYKCGAHTYSDRPCTGGREVGAAKPHRLDHHATPPQDRAKLARRAELKPEVRERCEALDTQLVEQQAALDKLPQPVQPSDERELVQSKLKYHQLRC</sequence>
<evidence type="ECO:0000313" key="2">
    <source>
        <dbReference type="EMBL" id="NML44991.1"/>
    </source>
</evidence>
<gene>
    <name evidence="2" type="ORF">HHL11_14630</name>
</gene>
<protein>
    <submittedName>
        <fullName evidence="2">Uncharacterized protein</fullName>
    </submittedName>
</protein>